<keyword evidence="3" id="KW-0238">DNA-binding</keyword>
<organism evidence="7 8">
    <name type="scientific">Solanum commersonii</name>
    <name type="common">Commerson's wild potato</name>
    <name type="synonym">Commerson's nightshade</name>
    <dbReference type="NCBI Taxonomy" id="4109"/>
    <lineage>
        <taxon>Eukaryota</taxon>
        <taxon>Viridiplantae</taxon>
        <taxon>Streptophyta</taxon>
        <taxon>Embryophyta</taxon>
        <taxon>Tracheophyta</taxon>
        <taxon>Spermatophyta</taxon>
        <taxon>Magnoliopsida</taxon>
        <taxon>eudicotyledons</taxon>
        <taxon>Gunneridae</taxon>
        <taxon>Pentapetalae</taxon>
        <taxon>asterids</taxon>
        <taxon>lamiids</taxon>
        <taxon>Solanales</taxon>
        <taxon>Solanaceae</taxon>
        <taxon>Solanoideae</taxon>
        <taxon>Solaneae</taxon>
        <taxon>Solanum</taxon>
    </lineage>
</organism>
<accession>A0A9J6A1E9</accession>
<keyword evidence="5" id="KW-0539">Nucleus</keyword>
<dbReference type="SUPFAM" id="SSF101941">
    <property type="entry name" value="NAC domain"/>
    <property type="match status" value="2"/>
</dbReference>
<feature type="domain" description="NAC" evidence="6">
    <location>
        <begin position="3"/>
        <end position="153"/>
    </location>
</feature>
<evidence type="ECO:0000256" key="3">
    <source>
        <dbReference type="ARBA" id="ARBA00023125"/>
    </source>
</evidence>
<comment type="subcellular location">
    <subcellularLocation>
        <location evidence="1">Nucleus</location>
    </subcellularLocation>
</comment>
<gene>
    <name evidence="7" type="ORF">H5410_018193</name>
</gene>
<reference evidence="7 8" key="1">
    <citation type="submission" date="2020-09" db="EMBL/GenBank/DDBJ databases">
        <title>De no assembly of potato wild relative species, Solanum commersonii.</title>
        <authorList>
            <person name="Cho K."/>
        </authorList>
    </citation>
    <scope>NUCLEOTIDE SEQUENCE [LARGE SCALE GENOMIC DNA]</scope>
    <source>
        <strain evidence="7">LZ3.2</strain>
        <tissue evidence="7">Leaf</tissue>
    </source>
</reference>
<dbReference type="GO" id="GO:0006355">
    <property type="term" value="P:regulation of DNA-templated transcription"/>
    <property type="evidence" value="ECO:0007669"/>
    <property type="project" value="InterPro"/>
</dbReference>
<evidence type="ECO:0000256" key="4">
    <source>
        <dbReference type="ARBA" id="ARBA00023163"/>
    </source>
</evidence>
<keyword evidence="2" id="KW-0805">Transcription regulation</keyword>
<dbReference type="EMBL" id="JACXVP010000003">
    <property type="protein sequence ID" value="KAG5618369.1"/>
    <property type="molecule type" value="Genomic_DNA"/>
</dbReference>
<dbReference type="GO" id="GO:0005634">
    <property type="term" value="C:nucleus"/>
    <property type="evidence" value="ECO:0007669"/>
    <property type="project" value="UniProtKB-SubCell"/>
</dbReference>
<keyword evidence="8" id="KW-1185">Reference proteome</keyword>
<evidence type="ECO:0000256" key="2">
    <source>
        <dbReference type="ARBA" id="ARBA00023015"/>
    </source>
</evidence>
<feature type="domain" description="NAC" evidence="6">
    <location>
        <begin position="270"/>
        <end position="420"/>
    </location>
</feature>
<dbReference type="Pfam" id="PF02365">
    <property type="entry name" value="NAM"/>
    <property type="match status" value="2"/>
</dbReference>
<dbReference type="InterPro" id="IPR003441">
    <property type="entry name" value="NAC-dom"/>
</dbReference>
<dbReference type="AlphaFoldDB" id="A0A9J6A1E9"/>
<evidence type="ECO:0000256" key="1">
    <source>
        <dbReference type="ARBA" id="ARBA00004123"/>
    </source>
</evidence>
<dbReference type="Proteomes" id="UP000824120">
    <property type="component" value="Chromosome 3"/>
</dbReference>
<proteinExistence type="predicted"/>
<protein>
    <recommendedName>
        <fullName evidence="6">NAC domain-containing protein</fullName>
    </recommendedName>
</protein>
<keyword evidence="4" id="KW-0804">Transcription</keyword>
<evidence type="ECO:0000259" key="6">
    <source>
        <dbReference type="PROSITE" id="PS51005"/>
    </source>
</evidence>
<evidence type="ECO:0000313" key="8">
    <source>
        <dbReference type="Proteomes" id="UP000824120"/>
    </source>
</evidence>
<dbReference type="PROSITE" id="PS51005">
    <property type="entry name" value="NAC"/>
    <property type="match status" value="2"/>
</dbReference>
<dbReference type="GO" id="GO:0003677">
    <property type="term" value="F:DNA binding"/>
    <property type="evidence" value="ECO:0007669"/>
    <property type="project" value="UniProtKB-KW"/>
</dbReference>
<dbReference type="InterPro" id="IPR036093">
    <property type="entry name" value="NAC_dom_sf"/>
</dbReference>
<dbReference type="PANTHER" id="PTHR31989">
    <property type="entry name" value="NAC DOMAIN-CONTAINING PROTEIN 82-RELATED"/>
    <property type="match status" value="1"/>
</dbReference>
<dbReference type="OrthoDB" id="1261662at2759"/>
<evidence type="ECO:0000313" key="7">
    <source>
        <dbReference type="EMBL" id="KAG5618369.1"/>
    </source>
</evidence>
<dbReference type="Gene3D" id="2.170.150.80">
    <property type="entry name" value="NAC domain"/>
    <property type="match status" value="2"/>
</dbReference>
<evidence type="ECO:0000256" key="5">
    <source>
        <dbReference type="ARBA" id="ARBA00023242"/>
    </source>
</evidence>
<name>A0A9J6A1E9_SOLCO</name>
<comment type="caution">
    <text evidence="7">The sequence shown here is derived from an EMBL/GenBank/DDBJ whole genome shotgun (WGS) entry which is preliminary data.</text>
</comment>
<sequence>MSKQMGIRFHPTDTELINYLKRFFKGELSLNEQCPIQFADIYGDQPPWEIFGANYEEKLRYFITPLKKQKTEYKRFSRICAKGTWQGQTGEHLIRRNRMAPVVGFKRNLKFKTSECGQNNTWLMVEYHVADSFFKENNHIPKEDFVVCRIKKKMGKEKNVDHAMEAQDGDVAGIIDPMLLEPNHNNDYSTREDQVRVRDEQDAVEATTTEFHVQNSTSEATTMEKRETTLEVQEGHRVDDIISDEFQEEMYRAFEDIPVDIPDDWLQNSHPMGIRFHPTDTELINYLKRFFKGELCLNEESPIQFADIYGDQPPWEIFGANFEEKFRYFITPLKKQKIEYKRFSRICTKGTWQGQTGEHLIRRNRTAHVVGFKRNLKFKTSECGQNNTWLMVEYHVTDSFFKENNHIPKEDFVVCRIKKKIGKEKNVDHVMEAQDGDVAGIIDPMLFESNHNNDYSTREDQVRVCDEVEATTTEFHVQNSSYEATTMEKRETTLEVQEGHGIDDIRSNEFQEEMYRAFEDIPVDIPDDWLQNSVVLQDI</sequence>